<evidence type="ECO:0000313" key="4">
    <source>
        <dbReference type="EMBL" id="KRM23407.1"/>
    </source>
</evidence>
<proteinExistence type="predicted"/>
<accession>A0AA89L4E2</accession>
<dbReference type="GO" id="GO:0016757">
    <property type="term" value="F:glycosyltransferase activity"/>
    <property type="evidence" value="ECO:0007669"/>
    <property type="project" value="UniProtKB-KW"/>
</dbReference>
<dbReference type="CDD" id="cd04194">
    <property type="entry name" value="GT8_A4GalT_like"/>
    <property type="match status" value="2"/>
</dbReference>
<dbReference type="InterPro" id="IPR002495">
    <property type="entry name" value="Glyco_trans_8"/>
</dbReference>
<dbReference type="GO" id="GO:0046872">
    <property type="term" value="F:metal ion binding"/>
    <property type="evidence" value="ECO:0007669"/>
    <property type="project" value="UniProtKB-KW"/>
</dbReference>
<dbReference type="SUPFAM" id="SSF53448">
    <property type="entry name" value="Nucleotide-diphospho-sugar transferases"/>
    <property type="match status" value="2"/>
</dbReference>
<dbReference type="Pfam" id="PF01501">
    <property type="entry name" value="Glyco_transf_8"/>
    <property type="match status" value="2"/>
</dbReference>
<evidence type="ECO:0000256" key="3">
    <source>
        <dbReference type="ARBA" id="ARBA00022723"/>
    </source>
</evidence>
<protein>
    <submittedName>
        <fullName evidence="4">General stress A domain protein</fullName>
    </submittedName>
</protein>
<keyword evidence="2" id="KW-0808">Transferase</keyword>
<comment type="caution">
    <text evidence="4">The sequence shown here is derived from an EMBL/GenBank/DDBJ whole genome shotgun (WGS) entry which is preliminary data.</text>
</comment>
<dbReference type="PANTHER" id="PTHR13778:SF47">
    <property type="entry name" value="LIPOPOLYSACCHARIDE 1,3-GALACTOSYLTRANSFERASE"/>
    <property type="match status" value="1"/>
</dbReference>
<reference evidence="4 5" key="1">
    <citation type="journal article" date="2015" name="Genome Announc.">
        <title>Expanding the biotechnology potential of lactobacilli through comparative genomics of 213 strains and associated genera.</title>
        <authorList>
            <person name="Sun Z."/>
            <person name="Harris H.M."/>
            <person name="McCann A."/>
            <person name="Guo C."/>
            <person name="Argimon S."/>
            <person name="Zhang W."/>
            <person name="Yang X."/>
            <person name="Jeffery I.B."/>
            <person name="Cooney J.C."/>
            <person name="Kagawa T.F."/>
            <person name="Liu W."/>
            <person name="Song Y."/>
            <person name="Salvetti E."/>
            <person name="Wrobel A."/>
            <person name="Rasinkangas P."/>
            <person name="Parkhill J."/>
            <person name="Rea M.C."/>
            <person name="O'Sullivan O."/>
            <person name="Ritari J."/>
            <person name="Douillard F.P."/>
            <person name="Paul Ross R."/>
            <person name="Yang R."/>
            <person name="Briner A.E."/>
            <person name="Felis G.E."/>
            <person name="de Vos W.M."/>
            <person name="Barrangou R."/>
            <person name="Klaenhammer T.R."/>
            <person name="Caufield P.W."/>
            <person name="Cui Y."/>
            <person name="Zhang H."/>
            <person name="O'Toole P.W."/>
        </authorList>
    </citation>
    <scope>NUCLEOTIDE SEQUENCE [LARGE SCALE GENOMIC DNA]</scope>
    <source>
        <strain evidence="4 5">DSM 20719</strain>
    </source>
</reference>
<keyword evidence="3" id="KW-0479">Metal-binding</keyword>
<dbReference type="Gene3D" id="3.90.550.10">
    <property type="entry name" value="Spore Coat Polysaccharide Biosynthesis Protein SpsA, Chain A"/>
    <property type="match status" value="2"/>
</dbReference>
<dbReference type="PANTHER" id="PTHR13778">
    <property type="entry name" value="GLYCOSYLTRANSFERASE 8 DOMAIN-CONTAINING PROTEIN"/>
    <property type="match status" value="1"/>
</dbReference>
<dbReference type="InterPro" id="IPR050748">
    <property type="entry name" value="Glycosyltrans_8_dom-fam"/>
</dbReference>
<gene>
    <name evidence="4" type="ORF">FC90_GL000363</name>
</gene>
<dbReference type="RefSeq" id="WP_226789467.1">
    <property type="nucleotide sequence ID" value="NZ_AYZB01000020.1"/>
</dbReference>
<dbReference type="AlphaFoldDB" id="A0AA89L4E2"/>
<evidence type="ECO:0000313" key="5">
    <source>
        <dbReference type="Proteomes" id="UP000050823"/>
    </source>
</evidence>
<name>A0AA89L4E2_9LACO</name>
<dbReference type="InterPro" id="IPR029044">
    <property type="entry name" value="Nucleotide-diphossugar_trans"/>
</dbReference>
<organism evidence="4 5">
    <name type="scientific">Latilactobacillus graminis DSM 20719</name>
    <dbReference type="NCBI Taxonomy" id="1423752"/>
    <lineage>
        <taxon>Bacteria</taxon>
        <taxon>Bacillati</taxon>
        <taxon>Bacillota</taxon>
        <taxon>Bacilli</taxon>
        <taxon>Lactobacillales</taxon>
        <taxon>Lactobacillaceae</taxon>
        <taxon>Latilactobacillus</taxon>
    </lineage>
</organism>
<evidence type="ECO:0000256" key="2">
    <source>
        <dbReference type="ARBA" id="ARBA00022679"/>
    </source>
</evidence>
<sequence>MKTVNIMFAADEAYVNPLLVAMQSVIEHISPLTMINFFILDNALTVQSQTRIQSITDAPHHVAFIPVDHQLFARFPESNHINKTAYYRILAPQYLLDKGIERVLYLDADVFVQADLTPLYDTSLGQHIVGAVIDPGQALTLRRLGIKPPLSNNIYFNSGVMLIDTVRWQAAAITTRTFQFIKQHTDRLQFHDQDALNATLVGQVQLLAPKWNVQNSLIFKRHAPINPTYAQLFDQAIEQPAIVHFTTHEKPWNTLKAHPFLNQYMTRFNQVRDAQHDAINIVSATNSKFVETLAILYASILNHNDSFRRYAFYVMEDHLTARDRAVLQQVVGHFDADLTFVTVDESCLANTVESDRILKTAYYRILIPNVLPQLDRALYIDCDALCVTNLARLWDIDLGQSFLAAVEDAGFHQRLEKMAITYQSPRYFNSGVMLMNLKKWRQHQIVERVLTFINQHPEKLRFHDQDALNAILHDRWIHLHPQWNAQTNILMQTITPPTEQLKKQFAETRRAPSLVHFCGHEKPWQPTSTHPFTPQYRYYRQRFLRPNTHLVAFDQRRSRPQEG</sequence>
<keyword evidence="1" id="KW-0328">Glycosyltransferase</keyword>
<evidence type="ECO:0000256" key="1">
    <source>
        <dbReference type="ARBA" id="ARBA00022676"/>
    </source>
</evidence>
<dbReference type="EMBL" id="AYZB01000020">
    <property type="protein sequence ID" value="KRM23407.1"/>
    <property type="molecule type" value="Genomic_DNA"/>
</dbReference>
<dbReference type="Proteomes" id="UP000050823">
    <property type="component" value="Unassembled WGS sequence"/>
</dbReference>